<evidence type="ECO:0000256" key="4">
    <source>
        <dbReference type="ARBA" id="ARBA00022461"/>
    </source>
</evidence>
<evidence type="ECO:0000256" key="7">
    <source>
        <dbReference type="ARBA" id="ARBA00023053"/>
    </source>
</evidence>
<proteinExistence type="inferred from homology"/>
<dbReference type="PANTHER" id="PTHR11690:SF288">
    <property type="entry name" value="AMILORIDE-SENSITIVE NA+ CHANNEL-RELATED"/>
    <property type="match status" value="1"/>
</dbReference>
<dbReference type="Pfam" id="PF00858">
    <property type="entry name" value="ASC"/>
    <property type="match status" value="1"/>
</dbReference>
<feature type="transmembrane region" description="Helical" evidence="13">
    <location>
        <begin position="490"/>
        <end position="512"/>
    </location>
</feature>
<evidence type="ECO:0000256" key="1">
    <source>
        <dbReference type="ARBA" id="ARBA00004141"/>
    </source>
</evidence>
<evidence type="ECO:0000256" key="5">
    <source>
        <dbReference type="ARBA" id="ARBA00022692"/>
    </source>
</evidence>
<keyword evidence="6 13" id="KW-1133">Transmembrane helix</keyword>
<organism evidence="14 15">
    <name type="scientific">Nesidiocoris tenuis</name>
    <dbReference type="NCBI Taxonomy" id="355587"/>
    <lineage>
        <taxon>Eukaryota</taxon>
        <taxon>Metazoa</taxon>
        <taxon>Ecdysozoa</taxon>
        <taxon>Arthropoda</taxon>
        <taxon>Hexapoda</taxon>
        <taxon>Insecta</taxon>
        <taxon>Pterygota</taxon>
        <taxon>Neoptera</taxon>
        <taxon>Paraneoptera</taxon>
        <taxon>Hemiptera</taxon>
        <taxon>Heteroptera</taxon>
        <taxon>Panheteroptera</taxon>
        <taxon>Cimicomorpha</taxon>
        <taxon>Miridae</taxon>
        <taxon>Dicyphina</taxon>
        <taxon>Nesidiocoris</taxon>
    </lineage>
</organism>
<dbReference type="PRINTS" id="PR01078">
    <property type="entry name" value="AMINACHANNEL"/>
</dbReference>
<dbReference type="PANTHER" id="PTHR11690">
    <property type="entry name" value="AMILORIDE-SENSITIVE SODIUM CHANNEL-RELATED"/>
    <property type="match status" value="1"/>
</dbReference>
<sequence length="540" mass="62009">MDSTGHLRRRRTRKIAKSVEQLHEKEFKIHRSISLLREYTQSSTIHGIQHIFREGESWRHSITWAVLWVLSTSGAAYMMHDCWSSYVSHPIAIAITDTQHPLREVWFPAVAFCPSNKIMLQPANEYLSRHVKDKQILNTSAIMDFYNALSMLQYPIYVQMQHFLKNCDELLPQLAHINLTDLMYHALPKCNELFTHCYWKGVKANCCSEIFSLQRSEEGFCYAFNSLTSESVNKSCKYFDAHNKIYKGCKLEKLTSQGPSTGLEVYFKSTDPRQYPSVDFTAGPKLKVQVFHPNEFPEPGMFNLIPVNGNNKLNVEIKPTVTESTENIKSLEIKVRACVFKEEVKTSMMTGSYSQRSCQMECRMAYMLRKCYCLPYYFNRLGRESAPVCSSVQLPCILNASSDLRSFKPPEGFKSFLPTESNQPLRCSHCSPTCNEVTYDVQLDATKDLHHSNGRHRNFDGYIDVYYGAPGAVMYTRDLTYNFIQLLVDFGGIGSLFLGGSILSLMEVVYWFTKAAISFLWPTDPVMQKKINSKQPFLKK</sequence>
<dbReference type="Gene3D" id="1.10.287.770">
    <property type="entry name" value="YojJ-like"/>
    <property type="match status" value="1"/>
</dbReference>
<evidence type="ECO:0000256" key="2">
    <source>
        <dbReference type="ARBA" id="ARBA00007193"/>
    </source>
</evidence>
<comment type="similarity">
    <text evidence="2 12">Belongs to the amiloride-sensitive sodium channel (TC 1.A.6) family.</text>
</comment>
<dbReference type="InterPro" id="IPR001873">
    <property type="entry name" value="ENaC"/>
</dbReference>
<comment type="subcellular location">
    <subcellularLocation>
        <location evidence="1">Membrane</location>
        <topology evidence="1">Multi-pass membrane protein</topology>
    </subcellularLocation>
</comment>
<evidence type="ECO:0000256" key="12">
    <source>
        <dbReference type="RuleBase" id="RU000679"/>
    </source>
</evidence>
<evidence type="ECO:0000256" key="13">
    <source>
        <dbReference type="SAM" id="Phobius"/>
    </source>
</evidence>
<keyword evidence="11 12" id="KW-0407">Ion channel</keyword>
<evidence type="ECO:0000256" key="10">
    <source>
        <dbReference type="ARBA" id="ARBA00023201"/>
    </source>
</evidence>
<evidence type="ECO:0000313" key="15">
    <source>
        <dbReference type="Proteomes" id="UP001307889"/>
    </source>
</evidence>
<dbReference type="Gene3D" id="2.60.470.10">
    <property type="entry name" value="Acid-sensing ion channels like domains"/>
    <property type="match status" value="1"/>
</dbReference>
<protein>
    <submittedName>
        <fullName evidence="14">Sodium channel activity</fullName>
    </submittedName>
</protein>
<reference evidence="14 15" key="1">
    <citation type="submission" date="2023-09" db="EMBL/GenBank/DDBJ databases">
        <title>Nesidiocoris tenuis whole genome shotgun sequence.</title>
        <authorList>
            <person name="Shibata T."/>
            <person name="Shimoda M."/>
            <person name="Kobayashi T."/>
            <person name="Uehara T."/>
        </authorList>
    </citation>
    <scope>NUCLEOTIDE SEQUENCE [LARGE SCALE GENOMIC DNA]</scope>
    <source>
        <strain evidence="14 15">Japan</strain>
    </source>
</reference>
<keyword evidence="8 12" id="KW-0406">Ion transport</keyword>
<evidence type="ECO:0000256" key="11">
    <source>
        <dbReference type="ARBA" id="ARBA00023303"/>
    </source>
</evidence>
<evidence type="ECO:0000256" key="6">
    <source>
        <dbReference type="ARBA" id="ARBA00022989"/>
    </source>
</evidence>
<accession>A0ABN7AI81</accession>
<keyword evidence="9 13" id="KW-0472">Membrane</keyword>
<keyword evidence="10 12" id="KW-0739">Sodium transport</keyword>
<dbReference type="GO" id="GO:0034220">
    <property type="term" value="P:monoatomic ion transmembrane transport"/>
    <property type="evidence" value="ECO:0007669"/>
    <property type="project" value="UniProtKB-KW"/>
</dbReference>
<keyword evidence="7" id="KW-0915">Sodium</keyword>
<keyword evidence="3 12" id="KW-0813">Transport</keyword>
<name>A0ABN7AI81_9HEMI</name>
<keyword evidence="15" id="KW-1185">Reference proteome</keyword>
<gene>
    <name evidence="14" type="ORF">NTJ_04785</name>
</gene>
<keyword evidence="4 12" id="KW-0894">Sodium channel</keyword>
<evidence type="ECO:0000313" key="14">
    <source>
        <dbReference type="EMBL" id="BES91977.1"/>
    </source>
</evidence>
<dbReference type="EMBL" id="AP028911">
    <property type="protein sequence ID" value="BES91977.1"/>
    <property type="molecule type" value="Genomic_DNA"/>
</dbReference>
<dbReference type="Proteomes" id="UP001307889">
    <property type="component" value="Chromosome 3"/>
</dbReference>
<keyword evidence="5 12" id="KW-0812">Transmembrane</keyword>
<evidence type="ECO:0000256" key="9">
    <source>
        <dbReference type="ARBA" id="ARBA00023136"/>
    </source>
</evidence>
<evidence type="ECO:0000256" key="3">
    <source>
        <dbReference type="ARBA" id="ARBA00022448"/>
    </source>
</evidence>
<evidence type="ECO:0000256" key="8">
    <source>
        <dbReference type="ARBA" id="ARBA00023065"/>
    </source>
</evidence>